<name>S6D9E1_9EURY</name>
<keyword evidence="1" id="KW-0614">Plasmid</keyword>
<dbReference type="KEGG" id="hti:HTIA_p2949"/>
<dbReference type="EMBL" id="HF571521">
    <property type="protein sequence ID" value="CCQ35051.1"/>
    <property type="molecule type" value="Genomic_DNA"/>
</dbReference>
<proteinExistence type="predicted"/>
<gene>
    <name evidence="1" type="ORF">HTIA_p2949</name>
</gene>
<accession>S6D9E1</accession>
<dbReference type="AlphaFoldDB" id="S6D9E1"/>
<keyword evidence="2" id="KW-1185">Reference proteome</keyword>
<dbReference type="HOGENOM" id="CLU_3075259_0_0_2"/>
<evidence type="ECO:0000313" key="1">
    <source>
        <dbReference type="EMBL" id="CCQ35051.1"/>
    </source>
</evidence>
<organism evidence="1 2">
    <name type="scientific">Halorhabdus tiamatea SARL4B</name>
    <dbReference type="NCBI Taxonomy" id="1033806"/>
    <lineage>
        <taxon>Archaea</taxon>
        <taxon>Methanobacteriati</taxon>
        <taxon>Methanobacteriota</taxon>
        <taxon>Stenosarchaea group</taxon>
        <taxon>Halobacteria</taxon>
        <taxon>Halobacteriales</taxon>
        <taxon>Haloarculaceae</taxon>
        <taxon>Halorhabdus</taxon>
    </lineage>
</organism>
<dbReference type="Proteomes" id="UP000015381">
    <property type="component" value="Plasmid pHTIA"/>
</dbReference>
<geneLocation type="plasmid" evidence="1 2">
    <name>pHTIA</name>
</geneLocation>
<evidence type="ECO:0000313" key="2">
    <source>
        <dbReference type="Proteomes" id="UP000015381"/>
    </source>
</evidence>
<reference evidence="1 2" key="1">
    <citation type="journal article" date="2014" name="Environ. Microbiol.">
        <title>Halorhabdus tiamatea: proteogenomics and glycosidase activity measurements identify the first cultivated euryarchaeon from a deep-sea anoxic brine lake as potential polysaccharide degrader.</title>
        <authorList>
            <person name="Werner J."/>
            <person name="Ferrer M."/>
            <person name="Michel G."/>
            <person name="Mann A.J."/>
            <person name="Huang S."/>
            <person name="Juarez S."/>
            <person name="Ciordia S."/>
            <person name="Albar J.P."/>
            <person name="Alcaide M."/>
            <person name="La Cono V."/>
            <person name="Yakimov M.M."/>
            <person name="Antunes A."/>
            <person name="Taborda M."/>
            <person name="Da Costa M.S."/>
            <person name="Amann R.I."/>
            <person name="Gloeckner F.O."/>
            <person name="Golyshina O.V."/>
            <person name="Golyshin P.N."/>
            <person name="Teeling H."/>
        </authorList>
    </citation>
    <scope>NUCLEOTIDE SEQUENCE [LARGE SCALE GENOMIC DNA]</scope>
    <source>
        <strain evidence="2">SARL4B</strain>
        <plasmid evidence="1">pHTIA</plasmid>
    </source>
</reference>
<protein>
    <submittedName>
        <fullName evidence="1">Uncharacterized protein</fullName>
    </submittedName>
</protein>
<sequence length="52" mass="5899">MGMRDQKMAEDLRKYGDQYSGIVFFAGDDHIDSVGTLLDGEFEIVEDEDSRP</sequence>